<evidence type="ECO:0000313" key="1">
    <source>
        <dbReference type="EMBL" id="CAK9051283.1"/>
    </source>
</evidence>
<name>A0ABP0MII0_9DINO</name>
<protein>
    <recommendedName>
        <fullName evidence="3">Glycosyl hydrolase-like 10 domain-containing protein</fullName>
    </recommendedName>
</protein>
<dbReference type="Proteomes" id="UP001642464">
    <property type="component" value="Unassembled WGS sequence"/>
</dbReference>
<feature type="non-terminal residue" evidence="1">
    <location>
        <position position="563"/>
    </location>
</feature>
<organism evidence="1 2">
    <name type="scientific">Durusdinium trenchii</name>
    <dbReference type="NCBI Taxonomy" id="1381693"/>
    <lineage>
        <taxon>Eukaryota</taxon>
        <taxon>Sar</taxon>
        <taxon>Alveolata</taxon>
        <taxon>Dinophyceae</taxon>
        <taxon>Suessiales</taxon>
        <taxon>Symbiodiniaceae</taxon>
        <taxon>Durusdinium</taxon>
    </lineage>
</organism>
<dbReference type="Pfam" id="PF13385">
    <property type="entry name" value="Laminin_G_3"/>
    <property type="match status" value="1"/>
</dbReference>
<dbReference type="Gene3D" id="2.60.120.200">
    <property type="match status" value="1"/>
</dbReference>
<sequence length="563" mass="64366">MRYLLDGGDMLQTLVDTCREIGVAPFLSFRLNDGHHTRDLAAALEQGRPTPKMARHYWENYQAFRIGPDVTDWGESVFDWAIPEVRDYKFSLMEEACRNYDIAGLELDFLRHWVRFSRSTPLDERQAITTDFVRRVRKMLDRTAAERGLPHRWLCVRVPAAQEVRPEQGIDLQDFARVGVEMVNLSYSYFTWQDRSIEHAVREIDNPHVAVYAEMTHCTLTGKATAGSGTQPYLRTTDAQFYTTAELAHSQGARGVSLFNFPYYRYHVTDSIGPFYEPPFHVLPRLKDHEFLRNQSRWYFISSGRNDPILGDRQLPRIVKRSRPETLTLDVATGVSIRGEGIFRVRSDEPIADREIEVTFNGQPLSRTGFIKKPLPHPYDDTWLGTPDEVVCYTVPTTLTLAATNRIEVNVKRGERVRVIYADLVHGHPRIAEGARGNSLALDGQSMLEIRDSAKLPHGSQGTTLTIWVNPYILDGQQQMIAAKNRYSLNEREGGVMIDKDNRFRLYLWQGKWVTIAAEEMPRPGHWHQVGVLLRPGRAELWVNGRPVGDAKLEQPIPQTSAP</sequence>
<accession>A0ABP0MII0</accession>
<evidence type="ECO:0008006" key="3">
    <source>
        <dbReference type="Google" id="ProtNLM"/>
    </source>
</evidence>
<reference evidence="1 2" key="1">
    <citation type="submission" date="2024-02" db="EMBL/GenBank/DDBJ databases">
        <authorList>
            <person name="Chen Y."/>
            <person name="Shah S."/>
            <person name="Dougan E. K."/>
            <person name="Thang M."/>
            <person name="Chan C."/>
        </authorList>
    </citation>
    <scope>NUCLEOTIDE SEQUENCE [LARGE SCALE GENOMIC DNA]</scope>
</reference>
<dbReference type="SUPFAM" id="SSF49899">
    <property type="entry name" value="Concanavalin A-like lectins/glucanases"/>
    <property type="match status" value="1"/>
</dbReference>
<dbReference type="InterPro" id="IPR013320">
    <property type="entry name" value="ConA-like_dom_sf"/>
</dbReference>
<comment type="caution">
    <text evidence="1">The sequence shown here is derived from an EMBL/GenBank/DDBJ whole genome shotgun (WGS) entry which is preliminary data.</text>
</comment>
<keyword evidence="2" id="KW-1185">Reference proteome</keyword>
<evidence type="ECO:0000313" key="2">
    <source>
        <dbReference type="Proteomes" id="UP001642464"/>
    </source>
</evidence>
<proteinExistence type="predicted"/>
<gene>
    <name evidence="1" type="ORF">SCF082_LOCUS28158</name>
</gene>
<dbReference type="EMBL" id="CAXAMM010022125">
    <property type="protein sequence ID" value="CAK9051283.1"/>
    <property type="molecule type" value="Genomic_DNA"/>
</dbReference>